<dbReference type="AlphaFoldDB" id="A0A432LTP2"/>
<comment type="caution">
    <text evidence="2">The sequence shown here is derived from an EMBL/GenBank/DDBJ whole genome shotgun (WGS) entry which is preliminary data.</text>
</comment>
<proteinExistence type="predicted"/>
<evidence type="ECO:0000256" key="1">
    <source>
        <dbReference type="SAM" id="SignalP"/>
    </source>
</evidence>
<dbReference type="Proteomes" id="UP000267077">
    <property type="component" value="Unassembled WGS sequence"/>
</dbReference>
<organism evidence="2 3">
    <name type="scientific">Dyella dinghuensis</name>
    <dbReference type="NCBI Taxonomy" id="1920169"/>
    <lineage>
        <taxon>Bacteria</taxon>
        <taxon>Pseudomonadati</taxon>
        <taxon>Pseudomonadota</taxon>
        <taxon>Gammaproteobacteria</taxon>
        <taxon>Lysobacterales</taxon>
        <taxon>Rhodanobacteraceae</taxon>
        <taxon>Dyella</taxon>
    </lineage>
</organism>
<dbReference type="InterPro" id="IPR006597">
    <property type="entry name" value="Sel1-like"/>
</dbReference>
<gene>
    <name evidence="2" type="ORF">EKH79_08980</name>
</gene>
<keyword evidence="3" id="KW-1185">Reference proteome</keyword>
<evidence type="ECO:0000313" key="3">
    <source>
        <dbReference type="Proteomes" id="UP000267077"/>
    </source>
</evidence>
<dbReference type="SUPFAM" id="SSF81901">
    <property type="entry name" value="HCP-like"/>
    <property type="match status" value="1"/>
</dbReference>
<dbReference type="SMART" id="SM00671">
    <property type="entry name" value="SEL1"/>
    <property type="match status" value="1"/>
</dbReference>
<dbReference type="Gene3D" id="1.25.40.10">
    <property type="entry name" value="Tetratricopeptide repeat domain"/>
    <property type="match status" value="1"/>
</dbReference>
<evidence type="ECO:0000313" key="2">
    <source>
        <dbReference type="EMBL" id="RUL64178.1"/>
    </source>
</evidence>
<keyword evidence="1" id="KW-0732">Signal</keyword>
<protein>
    <submittedName>
        <fullName evidence="2">Sel1 repeat family protein</fullName>
    </submittedName>
</protein>
<dbReference type="InterPro" id="IPR011990">
    <property type="entry name" value="TPR-like_helical_dom_sf"/>
</dbReference>
<feature type="signal peptide" evidence="1">
    <location>
        <begin position="1"/>
        <end position="22"/>
    </location>
</feature>
<dbReference type="RefSeq" id="WP_126673457.1">
    <property type="nucleotide sequence ID" value="NZ_RYZR01000005.1"/>
</dbReference>
<sequence>MKQPYVELLGLLLCAVPGSALAQDAPASPPNDTTSTLATMDKTYTQGHPDLFNEFAGMRRYEAGDYSGAMKDFLQAAYYADKPSQLSIGLMYLRGQGIEKDPVKAYAWVSVAAERQYPQFTATQNQVWADLDSQQRKEAKVMQQTIAAQYGDAVAKPRMLQAIRDSKVDMTAGINYGASADVHTYNGVKICAQDNFNECSDPYAKWYWDPNNYFAGRDATWRGTVTMGPLQNVHGNGQ</sequence>
<name>A0A432LTP2_9GAMM</name>
<feature type="chain" id="PRO_5019553033" evidence="1">
    <location>
        <begin position="23"/>
        <end position="238"/>
    </location>
</feature>
<reference evidence="2 3" key="1">
    <citation type="submission" date="2018-12" db="EMBL/GenBank/DDBJ databases">
        <title>Dyella dinghuensis sp. nov. DHOA06 and Dyella choica sp. nov. 4M-K27, isolated from forest soil.</title>
        <authorList>
            <person name="Qiu L.-H."/>
            <person name="Gao Z.-H."/>
        </authorList>
    </citation>
    <scope>NUCLEOTIDE SEQUENCE [LARGE SCALE GENOMIC DNA]</scope>
    <source>
        <strain evidence="2 3">DHOA06</strain>
    </source>
</reference>
<dbReference type="OrthoDB" id="7063913at2"/>
<accession>A0A432LTP2</accession>
<dbReference type="EMBL" id="RYZR01000005">
    <property type="protein sequence ID" value="RUL64178.1"/>
    <property type="molecule type" value="Genomic_DNA"/>
</dbReference>